<organism evidence="1 2">
    <name type="scientific">Sphingomonas sanguinis</name>
    <dbReference type="NCBI Taxonomy" id="33051"/>
    <lineage>
        <taxon>Bacteria</taxon>
        <taxon>Pseudomonadati</taxon>
        <taxon>Pseudomonadota</taxon>
        <taxon>Alphaproteobacteria</taxon>
        <taxon>Sphingomonadales</taxon>
        <taxon>Sphingomonadaceae</taxon>
        <taxon>Sphingomonas</taxon>
    </lineage>
</organism>
<proteinExistence type="predicted"/>
<gene>
    <name evidence="1" type="ORF">SB4_09455</name>
</gene>
<evidence type="ECO:0000313" key="1">
    <source>
        <dbReference type="EMBL" id="KTT99287.1"/>
    </source>
</evidence>
<reference evidence="1 2" key="1">
    <citation type="journal article" date="2016" name="Front. Microbiol.">
        <title>Genomic Resource of Rice Seed Associated Bacteria.</title>
        <authorList>
            <person name="Midha S."/>
            <person name="Bansal K."/>
            <person name="Sharma S."/>
            <person name="Kumar N."/>
            <person name="Patil P.P."/>
            <person name="Chaudhry V."/>
            <person name="Patil P.B."/>
        </authorList>
    </citation>
    <scope>NUCLEOTIDE SEQUENCE [LARGE SCALE GENOMIC DNA]</scope>
    <source>
        <strain evidence="1 2">SB4</strain>
    </source>
</reference>
<dbReference type="Proteomes" id="UP000074072">
    <property type="component" value="Unassembled WGS sequence"/>
</dbReference>
<comment type="caution">
    <text evidence="1">The sequence shown here is derived from an EMBL/GenBank/DDBJ whole genome shotgun (WGS) entry which is preliminary data.</text>
</comment>
<name>A0A147IV71_9SPHN</name>
<protein>
    <submittedName>
        <fullName evidence="1">Uncharacterized protein</fullName>
    </submittedName>
</protein>
<sequence>MTLPLCAFIVGIDSIGCEKPTGKLIGCDFSALGQEVGDMQWLAINYRAAPALLYTDFVHERFERS</sequence>
<accession>A0A147IV71</accession>
<evidence type="ECO:0000313" key="2">
    <source>
        <dbReference type="Proteomes" id="UP000074072"/>
    </source>
</evidence>
<dbReference type="EMBL" id="LDTE01000053">
    <property type="protein sequence ID" value="KTT99287.1"/>
    <property type="molecule type" value="Genomic_DNA"/>
</dbReference>
<dbReference type="AlphaFoldDB" id="A0A147IV71"/>
<dbReference type="PATRIC" id="fig|33051.4.peg.2604"/>
<dbReference type="RefSeq" id="WP_058752375.1">
    <property type="nucleotide sequence ID" value="NZ_LDTE01000053.1"/>
</dbReference>